<evidence type="ECO:0000313" key="5">
    <source>
        <dbReference type="EMBL" id="CAB4365065.1"/>
    </source>
</evidence>
<dbReference type="EMBL" id="CAFBOL010000012">
    <property type="protein sequence ID" value="CAB4979884.1"/>
    <property type="molecule type" value="Genomic_DNA"/>
</dbReference>
<feature type="compositionally biased region" description="Low complexity" evidence="3">
    <location>
        <begin position="87"/>
        <end position="97"/>
    </location>
</feature>
<dbReference type="InterPro" id="IPR029064">
    <property type="entry name" value="Ribosomal_eL30-like_sf"/>
</dbReference>
<evidence type="ECO:0000256" key="1">
    <source>
        <dbReference type="ARBA" id="ARBA00022603"/>
    </source>
</evidence>
<dbReference type="SMART" id="SM00967">
    <property type="entry name" value="SpoU_sub_bind"/>
    <property type="match status" value="1"/>
</dbReference>
<feature type="region of interest" description="Disordered" evidence="3">
    <location>
        <begin position="1"/>
        <end position="157"/>
    </location>
</feature>
<dbReference type="Gene3D" id="3.30.1330.30">
    <property type="match status" value="1"/>
</dbReference>
<evidence type="ECO:0000313" key="9">
    <source>
        <dbReference type="EMBL" id="CAB4979884.1"/>
    </source>
</evidence>
<dbReference type="GO" id="GO:0005829">
    <property type="term" value="C:cytosol"/>
    <property type="evidence" value="ECO:0007669"/>
    <property type="project" value="TreeGrafter"/>
</dbReference>
<evidence type="ECO:0000313" key="6">
    <source>
        <dbReference type="EMBL" id="CAB4742251.1"/>
    </source>
</evidence>
<evidence type="ECO:0000259" key="4">
    <source>
        <dbReference type="SMART" id="SM00967"/>
    </source>
</evidence>
<dbReference type="SUPFAM" id="SSF55315">
    <property type="entry name" value="L30e-like"/>
    <property type="match status" value="1"/>
</dbReference>
<evidence type="ECO:0000256" key="2">
    <source>
        <dbReference type="ARBA" id="ARBA00022679"/>
    </source>
</evidence>
<dbReference type="InterPro" id="IPR013123">
    <property type="entry name" value="SpoU_subst-bd"/>
</dbReference>
<keyword evidence="1" id="KW-0489">Methyltransferase</keyword>
<dbReference type="InterPro" id="IPR004441">
    <property type="entry name" value="rRNA_MeTrfase_TrmH"/>
</dbReference>
<keyword evidence="2" id="KW-0808">Transferase</keyword>
<dbReference type="Gene3D" id="3.40.1280.10">
    <property type="match status" value="1"/>
</dbReference>
<dbReference type="GO" id="GO:0003723">
    <property type="term" value="F:RNA binding"/>
    <property type="evidence" value="ECO:0007669"/>
    <property type="project" value="InterPro"/>
</dbReference>
<dbReference type="CDD" id="cd18103">
    <property type="entry name" value="SpoU-like_RlmB"/>
    <property type="match status" value="1"/>
</dbReference>
<dbReference type="EMBL" id="CAEZYF010000027">
    <property type="protein sequence ID" value="CAB4742251.1"/>
    <property type="molecule type" value="Genomic_DNA"/>
</dbReference>
<dbReference type="GO" id="GO:0032259">
    <property type="term" value="P:methylation"/>
    <property type="evidence" value="ECO:0007669"/>
    <property type="project" value="UniProtKB-KW"/>
</dbReference>
<feature type="compositionally biased region" description="Gly residues" evidence="3">
    <location>
        <begin position="44"/>
        <end position="86"/>
    </location>
</feature>
<organism evidence="6">
    <name type="scientific">freshwater metagenome</name>
    <dbReference type="NCBI Taxonomy" id="449393"/>
    <lineage>
        <taxon>unclassified sequences</taxon>
        <taxon>metagenomes</taxon>
        <taxon>ecological metagenomes</taxon>
    </lineage>
</organism>
<accession>A0A6J6T521</accession>
<proteinExistence type="predicted"/>
<dbReference type="NCBIfam" id="TIGR00186">
    <property type="entry name" value="rRNA_methyl_3"/>
    <property type="match status" value="1"/>
</dbReference>
<dbReference type="AlphaFoldDB" id="A0A6J6T521"/>
<feature type="domain" description="RNA 2-O ribose methyltransferase substrate binding" evidence="4">
    <location>
        <begin position="154"/>
        <end position="231"/>
    </location>
</feature>
<dbReference type="EMBL" id="CAFBMT010000030">
    <property type="protein sequence ID" value="CAB4955587.1"/>
    <property type="molecule type" value="Genomic_DNA"/>
</dbReference>
<feature type="compositionally biased region" description="Polar residues" evidence="3">
    <location>
        <begin position="108"/>
        <end position="125"/>
    </location>
</feature>
<dbReference type="InterPro" id="IPR029026">
    <property type="entry name" value="tRNA_m1G_MTases_N"/>
</dbReference>
<evidence type="ECO:0000313" key="7">
    <source>
        <dbReference type="EMBL" id="CAB4829634.1"/>
    </source>
</evidence>
<dbReference type="GO" id="GO:0008173">
    <property type="term" value="F:RNA methyltransferase activity"/>
    <property type="evidence" value="ECO:0007669"/>
    <property type="project" value="InterPro"/>
</dbReference>
<sequence>MGGGRDQQGGYTVKPKKPAQGGPRGARVSGTGKSKARPAASGGSSRGAGSARGAGSGRSGGPGAIGGVGGVGGGGAGGAGGAGGGSSRSSGPRSSGPRTGGGSRTESPRSGASNRGVTGSRQFSSRGAGRTGRIARPGEEPRGSSTDKPLGGEQVEGRQAVRELLIAGNRRVKEIWVSSDPDESEIVSDIVEIAKTMRITVTQTARKRLDMQARSEAPQGVIAFASPLQEVELDTLLLRKPGRMPFLVAVDGVTDPGNLGALLRCCDGAGVHGVVLPRHRAVHVTPTVCKSAAGAVEYVPMAVVGGLPAALSRMKDAGIWIVGLDDEADRTLFDLGDLAADAICLVLGAEGNGLSRLVRERCDMIVSIPMLGRLSSLNVSAAAALATYEVARHRA</sequence>
<dbReference type="Pfam" id="PF08032">
    <property type="entry name" value="SpoU_sub_bind"/>
    <property type="match status" value="1"/>
</dbReference>
<dbReference type="PANTHER" id="PTHR46429">
    <property type="entry name" value="23S RRNA (GUANOSINE-2'-O-)-METHYLTRANSFERASE RLMB"/>
    <property type="match status" value="1"/>
</dbReference>
<dbReference type="EMBL" id="CAFAAV010000168">
    <property type="protein sequence ID" value="CAB4829634.1"/>
    <property type="molecule type" value="Genomic_DNA"/>
</dbReference>
<evidence type="ECO:0000313" key="8">
    <source>
        <dbReference type="EMBL" id="CAB4955587.1"/>
    </source>
</evidence>
<dbReference type="GO" id="GO:0006396">
    <property type="term" value="P:RNA processing"/>
    <property type="evidence" value="ECO:0007669"/>
    <property type="project" value="InterPro"/>
</dbReference>
<dbReference type="Pfam" id="PF00588">
    <property type="entry name" value="SpoU_methylase"/>
    <property type="match status" value="1"/>
</dbReference>
<reference evidence="6" key="1">
    <citation type="submission" date="2020-05" db="EMBL/GenBank/DDBJ databases">
        <authorList>
            <person name="Chiriac C."/>
            <person name="Salcher M."/>
            <person name="Ghai R."/>
            <person name="Kavagutti S V."/>
        </authorList>
    </citation>
    <scope>NUCLEOTIDE SEQUENCE</scope>
</reference>
<name>A0A6J6T521_9ZZZZ</name>
<gene>
    <name evidence="6" type="ORF">UFOPK2656_02981</name>
    <name evidence="7" type="ORF">UFOPK3099_01957</name>
    <name evidence="8" type="ORF">UFOPK3651_03152</name>
    <name evidence="9" type="ORF">UFOPK3931_00735</name>
    <name evidence="5" type="ORF">UFOPK4189_02821</name>
</gene>
<dbReference type="InterPro" id="IPR001537">
    <property type="entry name" value="SpoU_MeTrfase"/>
</dbReference>
<dbReference type="EMBL" id="CAESGF010000023">
    <property type="protein sequence ID" value="CAB4365065.1"/>
    <property type="molecule type" value="Genomic_DNA"/>
</dbReference>
<dbReference type="PANTHER" id="PTHR46429:SF1">
    <property type="entry name" value="23S RRNA (GUANOSINE-2'-O-)-METHYLTRANSFERASE RLMB"/>
    <property type="match status" value="1"/>
</dbReference>
<dbReference type="InterPro" id="IPR029028">
    <property type="entry name" value="Alpha/beta_knot_MTases"/>
</dbReference>
<dbReference type="SUPFAM" id="SSF75217">
    <property type="entry name" value="alpha/beta knot"/>
    <property type="match status" value="1"/>
</dbReference>
<evidence type="ECO:0000256" key="3">
    <source>
        <dbReference type="SAM" id="MobiDB-lite"/>
    </source>
</evidence>
<protein>
    <submittedName>
        <fullName evidence="6">Unannotated protein</fullName>
    </submittedName>
</protein>